<keyword evidence="2" id="KW-0472">Membrane</keyword>
<dbReference type="InterPro" id="IPR036779">
    <property type="entry name" value="LysM_dom_sf"/>
</dbReference>
<evidence type="ECO:0000313" key="5">
    <source>
        <dbReference type="Proteomes" id="UP000295124"/>
    </source>
</evidence>
<keyword evidence="2" id="KW-0812">Transmembrane</keyword>
<evidence type="ECO:0000256" key="2">
    <source>
        <dbReference type="SAM" id="Phobius"/>
    </source>
</evidence>
<dbReference type="RefSeq" id="WP_132169498.1">
    <property type="nucleotide sequence ID" value="NZ_SMKX01000055.1"/>
</dbReference>
<dbReference type="OrthoDB" id="8444614at2"/>
<evidence type="ECO:0000256" key="1">
    <source>
        <dbReference type="SAM" id="MobiDB-lite"/>
    </source>
</evidence>
<dbReference type="AlphaFoldDB" id="A0A4R4ZIK5"/>
<dbReference type="InterPro" id="IPR052196">
    <property type="entry name" value="Bact_Kbp"/>
</dbReference>
<dbReference type="CDD" id="cd00118">
    <property type="entry name" value="LysM"/>
    <property type="match status" value="1"/>
</dbReference>
<dbReference type="InterPro" id="IPR011990">
    <property type="entry name" value="TPR-like_helical_dom_sf"/>
</dbReference>
<comment type="caution">
    <text evidence="4">The sequence shown here is derived from an EMBL/GenBank/DDBJ whole genome shotgun (WGS) entry which is preliminary data.</text>
</comment>
<keyword evidence="5" id="KW-1185">Reference proteome</keyword>
<dbReference type="EMBL" id="SMKX01000055">
    <property type="protein sequence ID" value="TDD58285.1"/>
    <property type="molecule type" value="Genomic_DNA"/>
</dbReference>
<dbReference type="Gene3D" id="1.25.40.10">
    <property type="entry name" value="Tetratricopeptide repeat domain"/>
    <property type="match status" value="1"/>
</dbReference>
<dbReference type="InterPro" id="IPR005158">
    <property type="entry name" value="BTAD"/>
</dbReference>
<reference evidence="4 5" key="1">
    <citation type="submission" date="2019-03" db="EMBL/GenBank/DDBJ databases">
        <title>Draft genome sequences of novel Actinobacteria.</title>
        <authorList>
            <person name="Sahin N."/>
            <person name="Ay H."/>
            <person name="Saygin H."/>
        </authorList>
    </citation>
    <scope>NUCLEOTIDE SEQUENCE [LARGE SCALE GENOMIC DNA]</scope>
    <source>
        <strain evidence="4 5">JCM 13523</strain>
    </source>
</reference>
<proteinExistence type="predicted"/>
<evidence type="ECO:0000259" key="3">
    <source>
        <dbReference type="SMART" id="SM01043"/>
    </source>
</evidence>
<organism evidence="4 5">
    <name type="scientific">Kribbella antibiotica</name>
    <dbReference type="NCBI Taxonomy" id="190195"/>
    <lineage>
        <taxon>Bacteria</taxon>
        <taxon>Bacillati</taxon>
        <taxon>Actinomycetota</taxon>
        <taxon>Actinomycetes</taxon>
        <taxon>Propionibacteriales</taxon>
        <taxon>Kribbellaceae</taxon>
        <taxon>Kribbella</taxon>
    </lineage>
</organism>
<dbReference type="Proteomes" id="UP000295124">
    <property type="component" value="Unassembled WGS sequence"/>
</dbReference>
<dbReference type="InterPro" id="IPR018392">
    <property type="entry name" value="LysM"/>
</dbReference>
<gene>
    <name evidence="4" type="ORF">E1263_19925</name>
</gene>
<dbReference type="PANTHER" id="PTHR34700:SF4">
    <property type="entry name" value="PHAGE-LIKE ELEMENT PBSX PROTEIN XKDP"/>
    <property type="match status" value="1"/>
</dbReference>
<keyword evidence="2" id="KW-1133">Transmembrane helix</keyword>
<accession>A0A4R4ZIK5</accession>
<sequence>MTTQRPGPGRFTEAPDPGRFYQEPPAERRSTPMAILAALALLLLVIGVPVALLVLTGPPPFPHGWPTRADLTAPIGIDAVLTVLRAVVWLAWLHFSVCVVAEVASAVRGRGVPRPIPLGGGSQRLARVLVGALLLTGIAAGQAVAVTGSVGSPIEPKSSVSISATTQTEKQAADEHVDVNRFTPQHSTKATSKDPLAGKRVYVVKAPHGHHHDSLWDIADKHLGDGRRYKEIYELNKERVQPDGQHLHLARLIQPGWTLVMPEDATGVERQPAEHVPAPVRTASDTHQTDTPNPGVDTPDIEQAGGGDGGDGKDGGIHQPPTGGGEHQPAGDNGQQDSRWRLPNDLLGGGLVAAGLLGLLLVERYRRRGRDPEPAATVAEVALRAGADPARSEALDRALRGLVGQCDAVGVPLPPLFAAAVDDYAIELLLAPPRTDAPASWQVLDDGRRWRLERSEIAADATGPAPYPALVCLGRDQHERDVLVDLEAAGGALSVRGDSVVAREVATSVAVQLATNPWGDQLRVTTSGLPDSVGEVLADRLRVVPDIDLVLPDFELGGMEAEVLTGRVSRSADASPQYVVLGAPPDEDTARRLAVLAAQPRAGFGLMVAGDVTGARWQLQVDESGTLLIPALGLVLSASRLSEPTVELVTELLAAARTSTQLPSGGSRVRIPPTGSSGDDSNWVTASVRVGVLGAVEVRSPYAFEAERLPLAMEIVTFIALHPGGVHPSVLGASVWPRGVTSDVRDATVERVRQWLGTDSQGGHHLRQDVNGRLYLGPEVAVDWDCFCDLVRRSRTAQTVRDERELLRRSLHLVRGAFLSGRPRGGYSWIARVHLERIVPDLVVDTAHRLSQLALGDDDPAGAVSAARAGLRLASSSDLMWRDLLIAEHRYGGTAAAEKVVETLGEGVLKHGLVLSPETEALIDELLPTDASRARRAG</sequence>
<dbReference type="SMART" id="SM01043">
    <property type="entry name" value="BTAD"/>
    <property type="match status" value="1"/>
</dbReference>
<name>A0A4R4ZIK5_9ACTN</name>
<evidence type="ECO:0000313" key="4">
    <source>
        <dbReference type="EMBL" id="TDD58285.1"/>
    </source>
</evidence>
<feature type="transmembrane region" description="Helical" evidence="2">
    <location>
        <begin position="34"/>
        <end position="55"/>
    </location>
</feature>
<feature type="region of interest" description="Disordered" evidence="1">
    <location>
        <begin position="268"/>
        <end position="342"/>
    </location>
</feature>
<protein>
    <recommendedName>
        <fullName evidence="3">Bacterial transcriptional activator domain-containing protein</fullName>
    </recommendedName>
</protein>
<feature type="domain" description="Bacterial transcriptional activator" evidence="3">
    <location>
        <begin position="782"/>
        <end position="927"/>
    </location>
</feature>
<dbReference type="PANTHER" id="PTHR34700">
    <property type="entry name" value="POTASSIUM BINDING PROTEIN KBP"/>
    <property type="match status" value="1"/>
</dbReference>
<dbReference type="Gene3D" id="3.10.350.10">
    <property type="entry name" value="LysM domain"/>
    <property type="match status" value="1"/>
</dbReference>
<feature type="compositionally biased region" description="Polar residues" evidence="1">
    <location>
        <begin position="283"/>
        <end position="292"/>
    </location>
</feature>
<feature type="transmembrane region" description="Helical" evidence="2">
    <location>
        <begin position="128"/>
        <end position="151"/>
    </location>
</feature>
<feature type="region of interest" description="Disordered" evidence="1">
    <location>
        <begin position="1"/>
        <end position="20"/>
    </location>
</feature>